<dbReference type="Pfam" id="PF01476">
    <property type="entry name" value="LysM"/>
    <property type="match status" value="2"/>
</dbReference>
<comment type="caution">
    <text evidence="2">The sequence shown here is derived from an EMBL/GenBank/DDBJ whole genome shotgun (WGS) entry which is preliminary data.</text>
</comment>
<evidence type="ECO:0000259" key="1">
    <source>
        <dbReference type="PROSITE" id="PS51782"/>
    </source>
</evidence>
<proteinExistence type="predicted"/>
<evidence type="ECO:0000313" key="3">
    <source>
        <dbReference type="Proteomes" id="UP000005038"/>
    </source>
</evidence>
<dbReference type="Proteomes" id="UP000005038">
    <property type="component" value="Unassembled WGS sequence"/>
</dbReference>
<keyword evidence="3" id="KW-1185">Reference proteome</keyword>
<dbReference type="STRING" id="1108044.GOOTI_248_00110"/>
<dbReference type="OrthoDB" id="516973at2"/>
<protein>
    <recommendedName>
        <fullName evidence="1">LysM domain-containing protein</fullName>
    </recommendedName>
</protein>
<dbReference type="CDD" id="cd00118">
    <property type="entry name" value="LysM"/>
    <property type="match status" value="1"/>
</dbReference>
<dbReference type="SMART" id="SM00257">
    <property type="entry name" value="LysM"/>
    <property type="match status" value="2"/>
</dbReference>
<dbReference type="PROSITE" id="PS51782">
    <property type="entry name" value="LYSM"/>
    <property type="match status" value="1"/>
</dbReference>
<evidence type="ECO:0000313" key="2">
    <source>
        <dbReference type="EMBL" id="GAB36966.1"/>
    </source>
</evidence>
<name>H5TU08_GORO1</name>
<organism evidence="2 3">
    <name type="scientific">Gordonia otitidis (strain DSM 44809 / CCUG 52243 / JCM 12355 / NBRC 100426 / IFM 10032)</name>
    <dbReference type="NCBI Taxonomy" id="1108044"/>
    <lineage>
        <taxon>Bacteria</taxon>
        <taxon>Bacillati</taxon>
        <taxon>Actinomycetota</taxon>
        <taxon>Actinomycetes</taxon>
        <taxon>Mycobacteriales</taxon>
        <taxon>Gordoniaceae</taxon>
        <taxon>Gordonia</taxon>
    </lineage>
</organism>
<dbReference type="EMBL" id="BAFB01000248">
    <property type="protein sequence ID" value="GAB36966.1"/>
    <property type="molecule type" value="Genomic_DNA"/>
</dbReference>
<sequence length="216" mass="23398">MKKYTVVAGDTLSRIAETEYGDADLYPVIAASNQLANPDHIEVGQILDIPYVTRRLQVCVVDHPALRQEITQLAYGTTDPATQLMWEIANGVAQHPIENRAWLRMPDLGDEATTYTSPFDQTLTVVAQEFYGDGDLAGVIRAVNGLGSQEVSKGQVLRIPGLNQRVSVGGETIFGICSAQYGSDDDIDTWVQVVAAANNLAFPFTLVSGQTLLMPS</sequence>
<gene>
    <name evidence="2" type="ORF">GOOTI_248_00110</name>
</gene>
<accession>H5TU08</accession>
<dbReference type="Gene3D" id="3.10.350.10">
    <property type="entry name" value="LysM domain"/>
    <property type="match status" value="1"/>
</dbReference>
<dbReference type="InterPro" id="IPR018392">
    <property type="entry name" value="LysM"/>
</dbReference>
<feature type="domain" description="LysM" evidence="1">
    <location>
        <begin position="2"/>
        <end position="49"/>
    </location>
</feature>
<dbReference type="AlphaFoldDB" id="H5TU08"/>
<reference evidence="2" key="1">
    <citation type="submission" date="2012-02" db="EMBL/GenBank/DDBJ databases">
        <title>Whole genome shotgun sequence of Gordonia otitidis NBRC 100426.</title>
        <authorList>
            <person name="Yoshida I."/>
            <person name="Hosoyama A."/>
            <person name="Tsuchikane K."/>
            <person name="Katsumata H."/>
            <person name="Yamazaki S."/>
            <person name="Fujita N."/>
        </authorList>
    </citation>
    <scope>NUCLEOTIDE SEQUENCE [LARGE SCALE GENOMIC DNA]</scope>
    <source>
        <strain evidence="2">NBRC 100426</strain>
    </source>
</reference>
<dbReference type="InterPro" id="IPR036779">
    <property type="entry name" value="LysM_dom_sf"/>
</dbReference>
<dbReference type="SUPFAM" id="SSF54106">
    <property type="entry name" value="LysM domain"/>
    <property type="match status" value="1"/>
</dbReference>
<dbReference type="RefSeq" id="WP_007241123.1">
    <property type="nucleotide sequence ID" value="NZ_BAFB01000248.1"/>
</dbReference>